<dbReference type="InterPro" id="IPR038142">
    <property type="entry name" value="Cytochrome_P460_sp"/>
</dbReference>
<evidence type="ECO:0000313" key="3">
    <source>
        <dbReference type="Proteomes" id="UP001151081"/>
    </source>
</evidence>
<keyword evidence="3" id="KW-1185">Reference proteome</keyword>
<evidence type="ECO:0008006" key="4">
    <source>
        <dbReference type="Google" id="ProtNLM"/>
    </source>
</evidence>
<gene>
    <name evidence="2" type="ORF">KEG57_51705</name>
</gene>
<dbReference type="Proteomes" id="UP001151081">
    <property type="component" value="Unassembled WGS sequence"/>
</dbReference>
<proteinExistence type="predicted"/>
<dbReference type="EMBL" id="JAGTJJ010000092">
    <property type="protein sequence ID" value="MDC3989038.1"/>
    <property type="molecule type" value="Genomic_DNA"/>
</dbReference>
<comment type="caution">
    <text evidence="2">The sequence shown here is derived from an EMBL/GenBank/DDBJ whole genome shotgun (WGS) entry which is preliminary data.</text>
</comment>
<feature type="chain" id="PRO_5040817720" description="Cytochrome P460 domain-containing protein" evidence="1">
    <location>
        <begin position="20"/>
        <end position="217"/>
    </location>
</feature>
<name>A0A9X3XH85_9BACT</name>
<keyword evidence="1" id="KW-0732">Signal</keyword>
<evidence type="ECO:0000313" key="2">
    <source>
        <dbReference type="EMBL" id="MDC3989038.1"/>
    </source>
</evidence>
<dbReference type="AlphaFoldDB" id="A0A9X3XH85"/>
<dbReference type="Gene3D" id="3.50.70.20">
    <property type="entry name" value="Cytochrome P460"/>
    <property type="match status" value="1"/>
</dbReference>
<organism evidence="2 3">
    <name type="scientific">Polyangium jinanense</name>
    <dbReference type="NCBI Taxonomy" id="2829994"/>
    <lineage>
        <taxon>Bacteria</taxon>
        <taxon>Pseudomonadati</taxon>
        <taxon>Myxococcota</taxon>
        <taxon>Polyangia</taxon>
        <taxon>Polyangiales</taxon>
        <taxon>Polyangiaceae</taxon>
        <taxon>Polyangium</taxon>
    </lineage>
</organism>
<accession>A0A9X3XH85</accession>
<feature type="signal peptide" evidence="1">
    <location>
        <begin position="1"/>
        <end position="19"/>
    </location>
</feature>
<dbReference type="PROSITE" id="PS51257">
    <property type="entry name" value="PROKAR_LIPOPROTEIN"/>
    <property type="match status" value="1"/>
</dbReference>
<protein>
    <recommendedName>
        <fullName evidence="4">Cytochrome P460 domain-containing protein</fullName>
    </recommendedName>
</protein>
<dbReference type="RefSeq" id="WP_272427484.1">
    <property type="nucleotide sequence ID" value="NZ_JAGTJJ010000092.1"/>
</dbReference>
<reference evidence="2 3" key="1">
    <citation type="submission" date="2021-04" db="EMBL/GenBank/DDBJ databases">
        <title>Genome analysis of Polyangium sp.</title>
        <authorList>
            <person name="Li Y."/>
            <person name="Wang J."/>
        </authorList>
    </citation>
    <scope>NUCLEOTIDE SEQUENCE [LARGE SCALE GENOMIC DNA]</scope>
    <source>
        <strain evidence="2 3">SDU14</strain>
    </source>
</reference>
<sequence>MIHSRLGFASILGLVLVCAAVTACGDENSGSGGAGGNAGAGGTGGTGGSGGTGGAGGAGGSGGNGGAGGNDLVMTEADLDCILGWEKVRSFRVTNKLGNLDATLAAANAPGTTDYPVGTVIQLVPFEAMVKRAPGFAAESNDWEFFFLEVSEMGTKIVQRGSTDVVNQFGGNCLDCHKKALPEFDFVCEKEHGCDPLPLTDDEIQMVQNGDPRCPMP</sequence>
<evidence type="ECO:0000256" key="1">
    <source>
        <dbReference type="SAM" id="SignalP"/>
    </source>
</evidence>